<comment type="catalytic activity">
    <reaction evidence="1 7">
        <text>Hydrolysis of terminal non-reducing N-acetyl-D-hexosamine residues in N-acetyl-beta-D-hexosaminides.</text>
        <dbReference type="EC" id="3.2.1.52"/>
    </reaction>
</comment>
<dbReference type="AlphaFoldDB" id="A0A0B7B814"/>
<dbReference type="InterPro" id="IPR025705">
    <property type="entry name" value="Beta_hexosaminidase_sua/sub"/>
</dbReference>
<feature type="domain" description="Beta-hexosaminidase eukaryotic type N-terminal" evidence="11">
    <location>
        <begin position="41"/>
        <end position="164"/>
    </location>
</feature>
<dbReference type="InterPro" id="IPR029019">
    <property type="entry name" value="HEX_eukaryotic_N"/>
</dbReference>
<dbReference type="PRINTS" id="PR00738">
    <property type="entry name" value="GLHYDRLASE20"/>
</dbReference>
<evidence type="ECO:0000256" key="9">
    <source>
        <dbReference type="SAM" id="SignalP"/>
    </source>
</evidence>
<evidence type="ECO:0000256" key="7">
    <source>
        <dbReference type="PIRNR" id="PIRNR001093"/>
    </source>
</evidence>
<dbReference type="PIRSF" id="PIRSF001093">
    <property type="entry name" value="B-hxosamndse_ab_euk"/>
    <property type="match status" value="1"/>
</dbReference>
<evidence type="ECO:0000256" key="8">
    <source>
        <dbReference type="PIRSR" id="PIRSR001093-1"/>
    </source>
</evidence>
<dbReference type="SUPFAM" id="SSF55545">
    <property type="entry name" value="beta-N-acetylhexosaminidase-like domain"/>
    <property type="match status" value="1"/>
</dbReference>
<keyword evidence="3 9" id="KW-0732">Signal</keyword>
<protein>
    <recommendedName>
        <fullName evidence="7">Beta-hexosaminidase</fullName>
        <ecNumber evidence="7">3.2.1.52</ecNumber>
    </recommendedName>
</protein>
<evidence type="ECO:0000256" key="3">
    <source>
        <dbReference type="ARBA" id="ARBA00022729"/>
    </source>
</evidence>
<dbReference type="PANTHER" id="PTHR22600:SF21">
    <property type="entry name" value="BETA-HEXOSAMINIDASE A"/>
    <property type="match status" value="1"/>
</dbReference>
<dbReference type="GO" id="GO:0005975">
    <property type="term" value="P:carbohydrate metabolic process"/>
    <property type="evidence" value="ECO:0007669"/>
    <property type="project" value="InterPro"/>
</dbReference>
<evidence type="ECO:0000256" key="4">
    <source>
        <dbReference type="ARBA" id="ARBA00022801"/>
    </source>
</evidence>
<evidence type="ECO:0000256" key="6">
    <source>
        <dbReference type="ARBA" id="ARBA00023295"/>
    </source>
</evidence>
<evidence type="ECO:0000259" key="11">
    <source>
        <dbReference type="Pfam" id="PF14845"/>
    </source>
</evidence>
<dbReference type="GO" id="GO:0030203">
    <property type="term" value="P:glycosaminoglycan metabolic process"/>
    <property type="evidence" value="ECO:0007669"/>
    <property type="project" value="TreeGrafter"/>
</dbReference>
<dbReference type="GO" id="GO:0016020">
    <property type="term" value="C:membrane"/>
    <property type="evidence" value="ECO:0007669"/>
    <property type="project" value="TreeGrafter"/>
</dbReference>
<dbReference type="InterPro" id="IPR015883">
    <property type="entry name" value="Glyco_hydro_20_cat"/>
</dbReference>
<keyword evidence="4 7" id="KW-0378">Hydrolase</keyword>
<dbReference type="Pfam" id="PF00728">
    <property type="entry name" value="Glyco_hydro_20"/>
    <property type="match status" value="1"/>
</dbReference>
<evidence type="ECO:0000256" key="2">
    <source>
        <dbReference type="ARBA" id="ARBA00006285"/>
    </source>
</evidence>
<dbReference type="InterPro" id="IPR017853">
    <property type="entry name" value="GH"/>
</dbReference>
<dbReference type="GO" id="GO:0006689">
    <property type="term" value="P:ganglioside catabolic process"/>
    <property type="evidence" value="ECO:0007669"/>
    <property type="project" value="TreeGrafter"/>
</dbReference>
<reference evidence="12" key="1">
    <citation type="submission" date="2014-12" db="EMBL/GenBank/DDBJ databases">
        <title>Insight into the proteome of Arion vulgaris.</title>
        <authorList>
            <person name="Aradska J."/>
            <person name="Bulat T."/>
            <person name="Smidak R."/>
            <person name="Sarate P."/>
            <person name="Gangsoo J."/>
            <person name="Sialana F."/>
            <person name="Bilban M."/>
            <person name="Lubec G."/>
        </authorList>
    </citation>
    <scope>NUCLEOTIDE SEQUENCE</scope>
    <source>
        <tissue evidence="12">Skin</tissue>
    </source>
</reference>
<gene>
    <name evidence="12" type="primary">ORF168663</name>
</gene>
<feature type="chain" id="PRO_5002124590" description="Beta-hexosaminidase" evidence="9">
    <location>
        <begin position="24"/>
        <end position="537"/>
    </location>
</feature>
<dbReference type="Pfam" id="PF14845">
    <property type="entry name" value="Glycohydro_20b2"/>
    <property type="match status" value="1"/>
</dbReference>
<dbReference type="FunFam" id="3.20.20.80:FF:000063">
    <property type="entry name" value="Beta-hexosaminidase"/>
    <property type="match status" value="1"/>
</dbReference>
<dbReference type="InterPro" id="IPR029018">
    <property type="entry name" value="Hex-like_dom2"/>
</dbReference>
<feature type="active site" description="Proton donor" evidence="8">
    <location>
        <position position="342"/>
    </location>
</feature>
<proteinExistence type="inferred from homology"/>
<evidence type="ECO:0000313" key="12">
    <source>
        <dbReference type="EMBL" id="CEK89042.1"/>
    </source>
</evidence>
<dbReference type="EMBL" id="HACG01042177">
    <property type="protein sequence ID" value="CEK89042.1"/>
    <property type="molecule type" value="Transcribed_RNA"/>
</dbReference>
<sequence length="537" mass="60656">MAVLTSGIFCLYLTTVLLKNADAVPIENLSVYTTTQSIGQPWPLPRMYQPTITVLGLDVENFKFQSSGVNCDLLVSAFSRYYTLTFAGYGEKKERSSSLKFQSEVRIDQILNVLDVIVQTPCDGVIYPTLESDESYVLTVAPSPVLQSNQIWGALRGLETFSQIVYRLDSGEFVVNQSLIQDSPRFAHRGLLLDTSRHFISKNNLFRTLDAMAQNKLNVFHWHIVDDQSFPYVSKVFQNLSIQGAYNAETHIYTPSDVSQVIEYARNLGIRVLVEFDSPGHTLSWGKGQNGFLTQCYSKGTFDGSYGPVDPSVNTTFAFLQTFFQEVSQTFPDHYIHLGGDEVSFSCWQSNPLITQFMQKMGFGLDYAKLEGYYMQILLDIVGALQKGYIVWQEVIDNGVKVNNDTVVHVWKDGWQEEMNKVTTLGYNTLLSSCWYLDGIAYGRDWLPFYQCDPLNFNGTDQQKKLVVGGEACMWGEFVDNTVVLSRTWPRASTVAERLWSPAGVNDYSKALPRLSEHRCRMIRRGFPAEEINGPGL</sequence>
<evidence type="ECO:0000256" key="5">
    <source>
        <dbReference type="ARBA" id="ARBA00023180"/>
    </source>
</evidence>
<evidence type="ECO:0000256" key="1">
    <source>
        <dbReference type="ARBA" id="ARBA00001231"/>
    </source>
</evidence>
<keyword evidence="5" id="KW-0325">Glycoprotein</keyword>
<dbReference type="Gene3D" id="3.30.379.10">
    <property type="entry name" value="Chitobiase/beta-hexosaminidase domain 2-like"/>
    <property type="match status" value="1"/>
</dbReference>
<dbReference type="CDD" id="cd06562">
    <property type="entry name" value="GH20_HexA_HexB-like"/>
    <property type="match status" value="1"/>
</dbReference>
<accession>A0A0B7B814</accession>
<dbReference type="SUPFAM" id="SSF51445">
    <property type="entry name" value="(Trans)glycosidases"/>
    <property type="match status" value="1"/>
</dbReference>
<dbReference type="EC" id="3.2.1.52" evidence="7"/>
<keyword evidence="6 7" id="KW-0326">Glycosidase</keyword>
<dbReference type="PANTHER" id="PTHR22600">
    <property type="entry name" value="BETA-HEXOSAMINIDASE"/>
    <property type="match status" value="1"/>
</dbReference>
<comment type="similarity">
    <text evidence="2 7">Belongs to the glycosyl hydrolase 20 family.</text>
</comment>
<dbReference type="Gene3D" id="3.20.20.80">
    <property type="entry name" value="Glycosidases"/>
    <property type="match status" value="1"/>
</dbReference>
<dbReference type="GO" id="GO:0005764">
    <property type="term" value="C:lysosome"/>
    <property type="evidence" value="ECO:0007669"/>
    <property type="project" value="TreeGrafter"/>
</dbReference>
<feature type="domain" description="Glycoside hydrolase family 20 catalytic" evidence="10">
    <location>
        <begin position="186"/>
        <end position="502"/>
    </location>
</feature>
<feature type="signal peptide" evidence="9">
    <location>
        <begin position="1"/>
        <end position="23"/>
    </location>
</feature>
<organism evidence="12">
    <name type="scientific">Arion vulgaris</name>
    <dbReference type="NCBI Taxonomy" id="1028688"/>
    <lineage>
        <taxon>Eukaryota</taxon>
        <taxon>Metazoa</taxon>
        <taxon>Spiralia</taxon>
        <taxon>Lophotrochozoa</taxon>
        <taxon>Mollusca</taxon>
        <taxon>Gastropoda</taxon>
        <taxon>Heterobranchia</taxon>
        <taxon>Euthyneura</taxon>
        <taxon>Panpulmonata</taxon>
        <taxon>Eupulmonata</taxon>
        <taxon>Stylommatophora</taxon>
        <taxon>Helicina</taxon>
        <taxon>Arionoidea</taxon>
        <taxon>Arionidae</taxon>
        <taxon>Arion</taxon>
    </lineage>
</organism>
<name>A0A0B7B814_9EUPU</name>
<dbReference type="GO" id="GO:0004563">
    <property type="term" value="F:beta-N-acetylhexosaminidase activity"/>
    <property type="evidence" value="ECO:0007669"/>
    <property type="project" value="UniProtKB-EC"/>
</dbReference>
<evidence type="ECO:0000259" key="10">
    <source>
        <dbReference type="Pfam" id="PF00728"/>
    </source>
</evidence>